<dbReference type="RefSeq" id="WP_234044426.1">
    <property type="nucleotide sequence ID" value="NZ_JAENII010000002.1"/>
</dbReference>
<evidence type="ECO:0008006" key="3">
    <source>
        <dbReference type="Google" id="ProtNLM"/>
    </source>
</evidence>
<reference evidence="1" key="1">
    <citation type="submission" date="2021-01" db="EMBL/GenBank/DDBJ databases">
        <title>Modified the classification status of verrucomicrobia.</title>
        <authorList>
            <person name="Feng X."/>
        </authorList>
    </citation>
    <scope>NUCLEOTIDE SEQUENCE</scope>
    <source>
        <strain evidence="1">KCTC 22201</strain>
    </source>
</reference>
<evidence type="ECO:0000313" key="1">
    <source>
        <dbReference type="EMBL" id="MBK1825944.1"/>
    </source>
</evidence>
<keyword evidence="2" id="KW-1185">Reference proteome</keyword>
<organism evidence="1 2">
    <name type="scientific">Haloferula rosea</name>
    <dbReference type="NCBI Taxonomy" id="490093"/>
    <lineage>
        <taxon>Bacteria</taxon>
        <taxon>Pseudomonadati</taxon>
        <taxon>Verrucomicrobiota</taxon>
        <taxon>Verrucomicrobiia</taxon>
        <taxon>Verrucomicrobiales</taxon>
        <taxon>Verrucomicrobiaceae</taxon>
        <taxon>Haloferula</taxon>
    </lineage>
</organism>
<sequence>MHCPYCRTLLSETSPECPGCRLNLARASALLGPVPIVKNRICDQPRLLDPAAQNRLLRRMDRFERRFPQVRLQVLCRTFPTEHPFSLYLFWIFNLGRISSDLEKGGNNRVILLALDPQSSRSGIMPGYGLEPFLDQNELDELLASIDEIWGRHAWDEGFIKLIDGLDSILEGSIHRLTDIFGHAPRPAETREIGF</sequence>
<accession>A0A934R607</accession>
<protein>
    <recommendedName>
        <fullName evidence="3">TPM domain-containing protein</fullName>
    </recommendedName>
</protein>
<dbReference type="EMBL" id="JAENII010000002">
    <property type="protein sequence ID" value="MBK1825944.1"/>
    <property type="molecule type" value="Genomic_DNA"/>
</dbReference>
<comment type="caution">
    <text evidence="1">The sequence shown here is derived from an EMBL/GenBank/DDBJ whole genome shotgun (WGS) entry which is preliminary data.</text>
</comment>
<dbReference type="Proteomes" id="UP000658278">
    <property type="component" value="Unassembled WGS sequence"/>
</dbReference>
<dbReference type="AlphaFoldDB" id="A0A934R607"/>
<name>A0A934R607_9BACT</name>
<proteinExistence type="predicted"/>
<gene>
    <name evidence="1" type="ORF">JIN81_02850</name>
</gene>
<evidence type="ECO:0000313" key="2">
    <source>
        <dbReference type="Proteomes" id="UP000658278"/>
    </source>
</evidence>
<dbReference type="Gene3D" id="3.10.310.50">
    <property type="match status" value="1"/>
</dbReference>